<comment type="similarity">
    <text evidence="2">Belongs to the OmpP1/FadL family.</text>
</comment>
<organism evidence="9 10">
    <name type="scientific">Alloalcanivorax marinus</name>
    <dbReference type="NCBI Taxonomy" id="1177169"/>
    <lineage>
        <taxon>Bacteria</taxon>
        <taxon>Pseudomonadati</taxon>
        <taxon>Pseudomonadota</taxon>
        <taxon>Gammaproteobacteria</taxon>
        <taxon>Oceanospirillales</taxon>
        <taxon>Alcanivoracaceae</taxon>
        <taxon>Alloalcanivorax</taxon>
    </lineage>
</organism>
<dbReference type="GO" id="GO:0009279">
    <property type="term" value="C:cell outer membrane"/>
    <property type="evidence" value="ECO:0007669"/>
    <property type="project" value="UniProtKB-SubCell"/>
</dbReference>
<name>A0A9Q3YNV8_9GAMM</name>
<evidence type="ECO:0000256" key="5">
    <source>
        <dbReference type="ARBA" id="ARBA00022729"/>
    </source>
</evidence>
<evidence type="ECO:0000313" key="9">
    <source>
        <dbReference type="EMBL" id="MCC4308190.1"/>
    </source>
</evidence>
<dbReference type="EMBL" id="JAJGNA010000005">
    <property type="protein sequence ID" value="MCC4308190.1"/>
    <property type="molecule type" value="Genomic_DNA"/>
</dbReference>
<comment type="subcellular location">
    <subcellularLocation>
        <location evidence="1">Cell outer membrane</location>
        <topology evidence="1">Multi-pass membrane protein</topology>
    </subcellularLocation>
</comment>
<evidence type="ECO:0000256" key="7">
    <source>
        <dbReference type="ARBA" id="ARBA00023237"/>
    </source>
</evidence>
<evidence type="ECO:0000256" key="8">
    <source>
        <dbReference type="SAM" id="SignalP"/>
    </source>
</evidence>
<evidence type="ECO:0000256" key="6">
    <source>
        <dbReference type="ARBA" id="ARBA00023136"/>
    </source>
</evidence>
<dbReference type="Pfam" id="PF03349">
    <property type="entry name" value="Toluene_X"/>
    <property type="match status" value="1"/>
</dbReference>
<feature type="signal peptide" evidence="8">
    <location>
        <begin position="1"/>
        <end position="23"/>
    </location>
</feature>
<evidence type="ECO:0000256" key="1">
    <source>
        <dbReference type="ARBA" id="ARBA00004571"/>
    </source>
</evidence>
<dbReference type="PANTHER" id="PTHR35093">
    <property type="entry name" value="OUTER MEMBRANE PROTEIN NMB0088-RELATED"/>
    <property type="match status" value="1"/>
</dbReference>
<protein>
    <submittedName>
        <fullName evidence="9">OmpP1/FadL family transporter</fullName>
    </submittedName>
</protein>
<dbReference type="SUPFAM" id="SSF56935">
    <property type="entry name" value="Porins"/>
    <property type="match status" value="1"/>
</dbReference>
<dbReference type="PANTHER" id="PTHR35093:SF8">
    <property type="entry name" value="OUTER MEMBRANE PROTEIN NMB0088-RELATED"/>
    <property type="match status" value="1"/>
</dbReference>
<keyword evidence="5 8" id="KW-0732">Signal</keyword>
<evidence type="ECO:0000256" key="3">
    <source>
        <dbReference type="ARBA" id="ARBA00022452"/>
    </source>
</evidence>
<dbReference type="InterPro" id="IPR005017">
    <property type="entry name" value="OMPP1/FadL/TodX"/>
</dbReference>
<proteinExistence type="inferred from homology"/>
<accession>A0A9Q3YNV8</accession>
<dbReference type="GO" id="GO:0015483">
    <property type="term" value="F:long-chain fatty acid transporting porin activity"/>
    <property type="evidence" value="ECO:0007669"/>
    <property type="project" value="TreeGrafter"/>
</dbReference>
<sequence>MMKRRGALLVGSVLSLASGTALASGFGVSYQSVSAMGTAYAGSGVLSEDATNQWYNPATLAGLSSAQFSVATHQVWIDTSFKADGASGPGDFEDVEPFVGSVFLAVPFNDRVTFGLGINAPFGTKIEYEDNWGNVNTGPSAPFFPTTGDPYALTSDVQTINVNPAMGIQVTDNLRIGLGLNYQRIDADIENSATRLEGDDDAFGWNAGITFSPDDKNHFGVAYRSEISYDIDGDITFKEPAVAATAAAGGASGPILDAIVSDLAGKYSGKTSLDLPAVLQLSYAGDLTDRTQLLLGVEHTYWSSLDRLVVEHDGTQTSLGGAALPNPSIEEFDWDDTTRYSIGLRHTLPSDTVLRFGLAKEESTQDSDNRSAISPDSDRVWATIGAGFQPTDNLSIDVAYAHIWVDDADVYKTSRGAVLDGTYELDANVIGAQLNYQF</sequence>
<feature type="chain" id="PRO_5040352431" evidence="8">
    <location>
        <begin position="24"/>
        <end position="438"/>
    </location>
</feature>
<dbReference type="AlphaFoldDB" id="A0A9Q3YNV8"/>
<keyword evidence="7" id="KW-0998">Cell outer membrane</keyword>
<reference evidence="9" key="1">
    <citation type="submission" date="2021-10" db="EMBL/GenBank/DDBJ databases">
        <title>The diversity and Nitrogen Metabolism of Culturable Nitrate-Utilizing Bacteria Within the Oxygen Minimum Zone of the Changjiang (Yangtze River)Estuary.</title>
        <authorList>
            <person name="Zhang D."/>
            <person name="Zheng J."/>
            <person name="Liu S."/>
            <person name="He W."/>
        </authorList>
    </citation>
    <scope>NUCLEOTIDE SEQUENCE</scope>
    <source>
        <strain evidence="9">FXH-223</strain>
    </source>
</reference>
<comment type="caution">
    <text evidence="9">The sequence shown here is derived from an EMBL/GenBank/DDBJ whole genome shotgun (WGS) entry which is preliminary data.</text>
</comment>
<keyword evidence="4" id="KW-0812">Transmembrane</keyword>
<evidence type="ECO:0000313" key="10">
    <source>
        <dbReference type="Proteomes" id="UP001108027"/>
    </source>
</evidence>
<keyword evidence="10" id="KW-1185">Reference proteome</keyword>
<evidence type="ECO:0000256" key="2">
    <source>
        <dbReference type="ARBA" id="ARBA00008163"/>
    </source>
</evidence>
<dbReference type="Gene3D" id="2.40.160.60">
    <property type="entry name" value="Outer membrane protein transport protein (OMPP1/FadL/TodX)"/>
    <property type="match status" value="1"/>
</dbReference>
<evidence type="ECO:0000256" key="4">
    <source>
        <dbReference type="ARBA" id="ARBA00022692"/>
    </source>
</evidence>
<gene>
    <name evidence="9" type="ORF">LL252_06360</name>
</gene>
<keyword evidence="6" id="KW-0472">Membrane</keyword>
<keyword evidence="3" id="KW-1134">Transmembrane beta strand</keyword>
<dbReference type="RefSeq" id="WP_228233471.1">
    <property type="nucleotide sequence ID" value="NZ_JAJGNA010000005.1"/>
</dbReference>
<dbReference type="Proteomes" id="UP001108027">
    <property type="component" value="Unassembled WGS sequence"/>
</dbReference>